<name>A0A2I3HLA2_NOMLE</name>
<accession>A0A2I3HLA2</accession>
<evidence type="ECO:0000313" key="3">
    <source>
        <dbReference type="Proteomes" id="UP000001073"/>
    </source>
</evidence>
<protein>
    <submittedName>
        <fullName evidence="2">Uncharacterized protein</fullName>
    </submittedName>
</protein>
<keyword evidence="3" id="KW-1185">Reference proteome</keyword>
<dbReference type="Ensembl" id="ENSNLET00000050409.1">
    <property type="protein sequence ID" value="ENSNLEP00000044231.1"/>
    <property type="gene ID" value="ENSNLEG00000028640.1"/>
</dbReference>
<organism evidence="2 3">
    <name type="scientific">Nomascus leucogenys</name>
    <name type="common">Northern white-cheeked gibbon</name>
    <name type="synonym">Hylobates leucogenys</name>
    <dbReference type="NCBI Taxonomy" id="61853"/>
    <lineage>
        <taxon>Eukaryota</taxon>
        <taxon>Metazoa</taxon>
        <taxon>Chordata</taxon>
        <taxon>Craniata</taxon>
        <taxon>Vertebrata</taxon>
        <taxon>Euteleostomi</taxon>
        <taxon>Mammalia</taxon>
        <taxon>Eutheria</taxon>
        <taxon>Euarchontoglires</taxon>
        <taxon>Primates</taxon>
        <taxon>Haplorrhini</taxon>
        <taxon>Catarrhini</taxon>
        <taxon>Hylobatidae</taxon>
        <taxon>Nomascus</taxon>
    </lineage>
</organism>
<reference evidence="2 3" key="1">
    <citation type="submission" date="2012-10" db="EMBL/GenBank/DDBJ databases">
        <authorList>
            <consortium name="Gibbon Genome Sequencing Consortium"/>
        </authorList>
    </citation>
    <scope>NUCLEOTIDE SEQUENCE [LARGE SCALE GENOMIC DNA]</scope>
</reference>
<feature type="region of interest" description="Disordered" evidence="1">
    <location>
        <begin position="64"/>
        <end position="89"/>
    </location>
</feature>
<dbReference type="Proteomes" id="UP000001073">
    <property type="component" value="Chromosome 19"/>
</dbReference>
<dbReference type="InParanoid" id="A0A2I3HLA2"/>
<dbReference type="OMA" id="TPEEWHS"/>
<reference evidence="2" key="2">
    <citation type="submission" date="2025-08" db="UniProtKB">
        <authorList>
            <consortium name="Ensembl"/>
        </authorList>
    </citation>
    <scope>IDENTIFICATION</scope>
</reference>
<evidence type="ECO:0000256" key="1">
    <source>
        <dbReference type="SAM" id="MobiDB-lite"/>
    </source>
</evidence>
<dbReference type="GeneTree" id="ENSGT00910000148255"/>
<sequence length="89" mass="9389">MTRPTSPGTAAERRLFRAAPRGAFAGIAAPSPAAPPQPGSPGILPESRPARAWAARIQLRRRIKELGRKTGGTEGGSVHQGTPEEWHSS</sequence>
<feature type="region of interest" description="Disordered" evidence="1">
    <location>
        <begin position="26"/>
        <end position="50"/>
    </location>
</feature>
<proteinExistence type="predicted"/>
<dbReference type="EMBL" id="ADFV01012396">
    <property type="status" value="NOT_ANNOTATED_CDS"/>
    <property type="molecule type" value="Genomic_DNA"/>
</dbReference>
<evidence type="ECO:0000313" key="2">
    <source>
        <dbReference type="Ensembl" id="ENSNLEP00000044231.1"/>
    </source>
</evidence>
<reference evidence="2" key="3">
    <citation type="submission" date="2025-09" db="UniProtKB">
        <authorList>
            <consortium name="Ensembl"/>
        </authorList>
    </citation>
    <scope>IDENTIFICATION</scope>
</reference>
<dbReference type="AlphaFoldDB" id="A0A2I3HLA2"/>